<evidence type="ECO:0000256" key="1">
    <source>
        <dbReference type="ARBA" id="ARBA00022573"/>
    </source>
</evidence>
<dbReference type="NCBIfam" id="TIGR00312">
    <property type="entry name" value="cbiD"/>
    <property type="match status" value="1"/>
</dbReference>
<dbReference type="PIRSF" id="PIRSF026782">
    <property type="entry name" value="CbiD"/>
    <property type="match status" value="1"/>
</dbReference>
<accession>A0A109RFI8</accession>
<keyword evidence="2 5" id="KW-0489">Methyltransferase</keyword>
<dbReference type="UniPathway" id="UPA00148">
    <property type="reaction ID" value="UER00227"/>
</dbReference>
<protein>
    <recommendedName>
        <fullName evidence="5">Cobalt-precorrin-5B C(1)-methyltransferase</fullName>
        <ecNumber evidence="5">2.1.1.195</ecNumber>
    </recommendedName>
    <alternativeName>
        <fullName evidence="5">Cobalt-precorrin-6A synthase</fullName>
    </alternativeName>
</protein>
<dbReference type="GeneID" id="35766778"/>
<dbReference type="Proteomes" id="UP000594771">
    <property type="component" value="Chromosome"/>
</dbReference>
<dbReference type="PANTHER" id="PTHR35863:SF1">
    <property type="entry name" value="COBALT-PRECORRIN-5B C(1)-METHYLTRANSFERASE"/>
    <property type="match status" value="1"/>
</dbReference>
<dbReference type="AlphaFoldDB" id="A0A109RFI8"/>
<evidence type="ECO:0000256" key="4">
    <source>
        <dbReference type="ARBA" id="ARBA00022691"/>
    </source>
</evidence>
<evidence type="ECO:0000256" key="2">
    <source>
        <dbReference type="ARBA" id="ARBA00022603"/>
    </source>
</evidence>
<keyword evidence="1 5" id="KW-0169">Cobalamin biosynthesis</keyword>
<comment type="pathway">
    <text evidence="5">Cofactor biosynthesis; adenosylcobalamin biosynthesis; cob(II)yrinate a,c-diamide from sirohydrochlorin (anaerobic route): step 6/10.</text>
</comment>
<evidence type="ECO:0000256" key="3">
    <source>
        <dbReference type="ARBA" id="ARBA00022679"/>
    </source>
</evidence>
<dbReference type="HAMAP" id="MF_00787">
    <property type="entry name" value="CbiD"/>
    <property type="match status" value="1"/>
</dbReference>
<dbReference type="EC" id="2.1.1.195" evidence="5"/>
<evidence type="ECO:0000256" key="5">
    <source>
        <dbReference type="HAMAP-Rule" id="MF_00787"/>
    </source>
</evidence>
<proteinExistence type="inferred from homology"/>
<dbReference type="OrthoDB" id="6439987at2"/>
<dbReference type="Pfam" id="PF01888">
    <property type="entry name" value="CbiD"/>
    <property type="match status" value="1"/>
</dbReference>
<dbReference type="Gene3D" id="3.30.2110.10">
    <property type="entry name" value="CbiD-like"/>
    <property type="match status" value="1"/>
</dbReference>
<dbReference type="SUPFAM" id="SSF111342">
    <property type="entry name" value="CbiD-like"/>
    <property type="match status" value="1"/>
</dbReference>
<evidence type="ECO:0000313" key="6">
    <source>
        <dbReference type="EMBL" id="QPS01447.1"/>
    </source>
</evidence>
<dbReference type="InterPro" id="IPR036074">
    <property type="entry name" value="CbiD_sf"/>
</dbReference>
<dbReference type="GO" id="GO:0032259">
    <property type="term" value="P:methylation"/>
    <property type="evidence" value="ECO:0007669"/>
    <property type="project" value="UniProtKB-KW"/>
</dbReference>
<dbReference type="PANTHER" id="PTHR35863">
    <property type="entry name" value="COBALT-PRECORRIN-5B C(1)-METHYLTRANSFERASE"/>
    <property type="match status" value="1"/>
</dbReference>
<keyword evidence="3 5" id="KW-0808">Transferase</keyword>
<comment type="function">
    <text evidence="5">Catalyzes the methylation of C-1 in cobalt-precorrin-5B to form cobalt-precorrin-6A.</text>
</comment>
<dbReference type="EMBL" id="CP065662">
    <property type="protein sequence ID" value="QPS01447.1"/>
    <property type="molecule type" value="Genomic_DNA"/>
</dbReference>
<name>A0A109RFI8_9LACT</name>
<comment type="similarity">
    <text evidence="5">Belongs to the CbiD family.</text>
</comment>
<dbReference type="GO" id="GO:0019251">
    <property type="term" value="P:anaerobic cobalamin biosynthetic process"/>
    <property type="evidence" value="ECO:0007669"/>
    <property type="project" value="UniProtKB-UniRule"/>
</dbReference>
<dbReference type="InterPro" id="IPR002748">
    <property type="entry name" value="CbiD"/>
</dbReference>
<comment type="catalytic activity">
    <reaction evidence="5">
        <text>Co-precorrin-5B + S-adenosyl-L-methionine = Co-precorrin-6A + S-adenosyl-L-homocysteine</text>
        <dbReference type="Rhea" id="RHEA:26285"/>
        <dbReference type="ChEBI" id="CHEBI:57856"/>
        <dbReference type="ChEBI" id="CHEBI:59789"/>
        <dbReference type="ChEBI" id="CHEBI:60063"/>
        <dbReference type="ChEBI" id="CHEBI:60064"/>
        <dbReference type="EC" id="2.1.1.195"/>
    </reaction>
</comment>
<evidence type="ECO:0000313" key="7">
    <source>
        <dbReference type="Proteomes" id="UP000594771"/>
    </source>
</evidence>
<dbReference type="KEGG" id="aun:AWM73_01295"/>
<sequence>MKETGYLSYNGKRLRMGYTTGTCATAATMAGVEMLLTQKPVHQVQLKTPAGVDLVLEIDHCQLSQDQASCSVVKDGGDDADATDGLDIYATVTRRQDSQITLDGGQGVGRVTKPGLKIEPGHAAINPTPRKMIQEAARQLLGPDQGVDIVISVPGGEETAKATQNPQLGILGGISILGTSGIVRPMSEDTWKESITLEMQQKKALGLDKLILTPGNYGNDFIAEHTHLNPDYIVQMSNFVGYVLLEAMRIGFTDILLVGHLGKFIKIAGGIFSTHSKDADARNEIMLANLALLGAPLDLLEAVNEAITTEAQAELILEAGYGQVYQVIVDKIKARVLKLFKFRAPDIHVEAITFLSDHDVTVMTKPLEELEAIWG</sequence>
<gene>
    <name evidence="5" type="primary">cbiD</name>
    <name evidence="6" type="ORF">I6G68_08760</name>
</gene>
<keyword evidence="4 5" id="KW-0949">S-adenosyl-L-methionine</keyword>
<reference evidence="6 7" key="1">
    <citation type="submission" date="2020-12" db="EMBL/GenBank/DDBJ databases">
        <title>FDA dAtabase for Regulatory Grade micrObial Sequences (FDA-ARGOS): Supporting development and validation of Infectious Disease Dx tests.</title>
        <authorList>
            <person name="Sproer C."/>
            <person name="Gronow S."/>
            <person name="Severitt S."/>
            <person name="Schroder I."/>
            <person name="Tallon L."/>
            <person name="Sadzewicz L."/>
            <person name="Zhao X."/>
            <person name="Boylan J."/>
            <person name="Ott S."/>
            <person name="Bowen H."/>
            <person name="Vavikolanu K."/>
            <person name="Mehta A."/>
            <person name="Aluvathingal J."/>
            <person name="Nadendla S."/>
            <person name="Lowell S."/>
            <person name="Myers T."/>
            <person name="Yan Y."/>
            <person name="Sichtig H."/>
        </authorList>
    </citation>
    <scope>NUCLEOTIDE SEQUENCE [LARGE SCALE GENOMIC DNA]</scope>
    <source>
        <strain evidence="6 7">FDAARGOS_911</strain>
    </source>
</reference>
<dbReference type="RefSeq" id="WP_060777723.1">
    <property type="nucleotide sequence ID" value="NZ_CAJHLF010000001.1"/>
</dbReference>
<organism evidence="6 7">
    <name type="scientific">Aerococcus urinae</name>
    <dbReference type="NCBI Taxonomy" id="1376"/>
    <lineage>
        <taxon>Bacteria</taxon>
        <taxon>Bacillati</taxon>
        <taxon>Bacillota</taxon>
        <taxon>Bacilli</taxon>
        <taxon>Lactobacillales</taxon>
        <taxon>Aerococcaceae</taxon>
        <taxon>Aerococcus</taxon>
    </lineage>
</organism>
<dbReference type="GO" id="GO:0008168">
    <property type="term" value="F:methyltransferase activity"/>
    <property type="evidence" value="ECO:0007669"/>
    <property type="project" value="UniProtKB-UniRule"/>
</dbReference>